<dbReference type="UniPathway" id="UPA00241">
    <property type="reaction ID" value="UER00352"/>
</dbReference>
<dbReference type="InterPro" id="IPR027417">
    <property type="entry name" value="P-loop_NTPase"/>
</dbReference>
<dbReference type="SUPFAM" id="SSF52540">
    <property type="entry name" value="P-loop containing nucleoside triphosphate hydrolases"/>
    <property type="match status" value="1"/>
</dbReference>
<evidence type="ECO:0000313" key="17">
    <source>
        <dbReference type="EMBL" id="SMO83974.1"/>
    </source>
</evidence>
<sequence length="315" mass="36442">MSVTKGISQYLTFDREQWMQLRASVPMPLTREELEDLRGINENLSLEEASEVYLPLSRLLNLLVTGNQKMAEATGLFLGDLYPKVPYVIGIAGSVAVGKSTTARVLKALLRRWPGHPKVDLVTTDGFLYPNRVLEERGLMKRKGFPESYDIRRLIRFLTDLKSGRERLSVPIYSHLSYDILPDREKVVNQPDILIIEGLNILQNLCVDKQQSPCVFVSDFLDFSIYVDAHETDIARWYQERFQVLRKTAFRNPASYFRRYADLTVEEAEKTAQGIWEEINRVNLKENILPTRERARLILEKGPDHSVKKVYLRRI</sequence>
<evidence type="ECO:0000256" key="10">
    <source>
        <dbReference type="ARBA" id="ARBA00022777"/>
    </source>
</evidence>
<comment type="similarity">
    <text evidence="4 14 15">Belongs to the prokaryotic pantothenate kinase family.</text>
</comment>
<dbReference type="GO" id="GO:0015937">
    <property type="term" value="P:coenzyme A biosynthetic process"/>
    <property type="evidence" value="ECO:0007669"/>
    <property type="project" value="UniProtKB-UniRule"/>
</dbReference>
<dbReference type="PIRSF" id="PIRSF000545">
    <property type="entry name" value="Pantothenate_kin"/>
    <property type="match status" value="1"/>
</dbReference>
<dbReference type="PANTHER" id="PTHR10285">
    <property type="entry name" value="URIDINE KINASE"/>
    <property type="match status" value="1"/>
</dbReference>
<keyword evidence="10 14" id="KW-0418">Kinase</keyword>
<dbReference type="FunFam" id="3.40.50.300:FF:000242">
    <property type="entry name" value="Pantothenate kinase"/>
    <property type="match status" value="1"/>
</dbReference>
<keyword evidence="7 14" id="KW-0963">Cytoplasm</keyword>
<comment type="subcellular location">
    <subcellularLocation>
        <location evidence="2 14 15">Cytoplasm</location>
    </subcellularLocation>
</comment>
<organism evidence="17 18">
    <name type="scientific">Melghirimyces algeriensis</name>
    <dbReference type="NCBI Taxonomy" id="910412"/>
    <lineage>
        <taxon>Bacteria</taxon>
        <taxon>Bacillati</taxon>
        <taxon>Bacillota</taxon>
        <taxon>Bacilli</taxon>
        <taxon>Bacillales</taxon>
        <taxon>Thermoactinomycetaceae</taxon>
        <taxon>Melghirimyces</taxon>
    </lineage>
</organism>
<evidence type="ECO:0000256" key="9">
    <source>
        <dbReference type="ARBA" id="ARBA00022741"/>
    </source>
</evidence>
<evidence type="ECO:0000256" key="7">
    <source>
        <dbReference type="ARBA" id="ARBA00022490"/>
    </source>
</evidence>
<evidence type="ECO:0000256" key="5">
    <source>
        <dbReference type="ARBA" id="ARBA00012102"/>
    </source>
</evidence>
<accession>A0A521EJ83</accession>
<evidence type="ECO:0000256" key="3">
    <source>
        <dbReference type="ARBA" id="ARBA00005225"/>
    </source>
</evidence>
<evidence type="ECO:0000313" key="18">
    <source>
        <dbReference type="Proteomes" id="UP000315636"/>
    </source>
</evidence>
<feature type="binding site" evidence="14">
    <location>
        <begin position="93"/>
        <end position="100"/>
    </location>
    <ligand>
        <name>ATP</name>
        <dbReference type="ChEBI" id="CHEBI:30616"/>
    </ligand>
</feature>
<reference evidence="17 18" key="1">
    <citation type="submission" date="2017-05" db="EMBL/GenBank/DDBJ databases">
        <authorList>
            <person name="Varghese N."/>
            <person name="Submissions S."/>
        </authorList>
    </citation>
    <scope>NUCLEOTIDE SEQUENCE [LARGE SCALE GENOMIC DNA]</scope>
    <source>
        <strain evidence="17 18">DSM 45474</strain>
    </source>
</reference>
<dbReference type="InterPro" id="IPR004566">
    <property type="entry name" value="PanK"/>
</dbReference>
<evidence type="ECO:0000256" key="4">
    <source>
        <dbReference type="ARBA" id="ARBA00006087"/>
    </source>
</evidence>
<dbReference type="Pfam" id="PF00485">
    <property type="entry name" value="PRK"/>
    <property type="match status" value="1"/>
</dbReference>
<keyword evidence="9 14" id="KW-0547">Nucleotide-binding</keyword>
<protein>
    <recommendedName>
        <fullName evidence="6 14">Pantothenate kinase</fullName>
        <ecNumber evidence="5 14">2.7.1.33</ecNumber>
    </recommendedName>
    <alternativeName>
        <fullName evidence="13 14">Pantothenic acid kinase</fullName>
    </alternativeName>
</protein>
<dbReference type="CDD" id="cd02025">
    <property type="entry name" value="PanK"/>
    <property type="match status" value="1"/>
</dbReference>
<evidence type="ECO:0000256" key="8">
    <source>
        <dbReference type="ARBA" id="ARBA00022679"/>
    </source>
</evidence>
<evidence type="ECO:0000256" key="15">
    <source>
        <dbReference type="RuleBase" id="RU003530"/>
    </source>
</evidence>
<keyword evidence="8 14" id="KW-0808">Transferase</keyword>
<evidence type="ECO:0000256" key="11">
    <source>
        <dbReference type="ARBA" id="ARBA00022840"/>
    </source>
</evidence>
<dbReference type="EC" id="2.7.1.33" evidence="5 14"/>
<dbReference type="RefSeq" id="WP_142506243.1">
    <property type="nucleotide sequence ID" value="NZ_FXTI01000009.1"/>
</dbReference>
<dbReference type="AlphaFoldDB" id="A0A521EJ83"/>
<evidence type="ECO:0000256" key="1">
    <source>
        <dbReference type="ARBA" id="ARBA00001206"/>
    </source>
</evidence>
<dbReference type="EMBL" id="FXTI01000009">
    <property type="protein sequence ID" value="SMO83974.1"/>
    <property type="molecule type" value="Genomic_DNA"/>
</dbReference>
<proteinExistence type="inferred from homology"/>
<dbReference type="Gene3D" id="3.40.50.300">
    <property type="entry name" value="P-loop containing nucleotide triphosphate hydrolases"/>
    <property type="match status" value="1"/>
</dbReference>
<gene>
    <name evidence="14" type="primary">coaA</name>
    <name evidence="17" type="ORF">SAMN06264849_109105</name>
</gene>
<evidence type="ECO:0000256" key="2">
    <source>
        <dbReference type="ARBA" id="ARBA00004496"/>
    </source>
</evidence>
<dbReference type="OrthoDB" id="1550976at2"/>
<keyword evidence="12 14" id="KW-0173">Coenzyme A biosynthesis</keyword>
<dbReference type="HAMAP" id="MF_00215">
    <property type="entry name" value="Pantothen_kinase_1"/>
    <property type="match status" value="1"/>
</dbReference>
<dbReference type="GO" id="GO:0005737">
    <property type="term" value="C:cytoplasm"/>
    <property type="evidence" value="ECO:0007669"/>
    <property type="project" value="UniProtKB-SubCell"/>
</dbReference>
<evidence type="ECO:0000259" key="16">
    <source>
        <dbReference type="Pfam" id="PF00485"/>
    </source>
</evidence>
<evidence type="ECO:0000256" key="12">
    <source>
        <dbReference type="ARBA" id="ARBA00022993"/>
    </source>
</evidence>
<dbReference type="InterPro" id="IPR006083">
    <property type="entry name" value="PRK/URK"/>
</dbReference>
<comment type="catalytic activity">
    <reaction evidence="1 14 15">
        <text>(R)-pantothenate + ATP = (R)-4'-phosphopantothenate + ADP + H(+)</text>
        <dbReference type="Rhea" id="RHEA:16373"/>
        <dbReference type="ChEBI" id="CHEBI:10986"/>
        <dbReference type="ChEBI" id="CHEBI:15378"/>
        <dbReference type="ChEBI" id="CHEBI:29032"/>
        <dbReference type="ChEBI" id="CHEBI:30616"/>
        <dbReference type="ChEBI" id="CHEBI:456216"/>
        <dbReference type="EC" id="2.7.1.33"/>
    </reaction>
</comment>
<evidence type="ECO:0000256" key="14">
    <source>
        <dbReference type="HAMAP-Rule" id="MF_00215"/>
    </source>
</evidence>
<dbReference type="GO" id="GO:0004594">
    <property type="term" value="F:pantothenate kinase activity"/>
    <property type="evidence" value="ECO:0007669"/>
    <property type="project" value="UniProtKB-UniRule"/>
</dbReference>
<feature type="domain" description="Phosphoribulokinase/uridine kinase" evidence="16">
    <location>
        <begin position="88"/>
        <end position="231"/>
    </location>
</feature>
<dbReference type="Proteomes" id="UP000315636">
    <property type="component" value="Unassembled WGS sequence"/>
</dbReference>
<evidence type="ECO:0000256" key="13">
    <source>
        <dbReference type="ARBA" id="ARBA00032866"/>
    </source>
</evidence>
<keyword evidence="11 14" id="KW-0067">ATP-binding</keyword>
<name>A0A521EJ83_9BACL</name>
<dbReference type="NCBIfam" id="TIGR00554">
    <property type="entry name" value="panK_bact"/>
    <property type="match status" value="1"/>
</dbReference>
<keyword evidence="18" id="KW-1185">Reference proteome</keyword>
<evidence type="ECO:0000256" key="6">
    <source>
        <dbReference type="ARBA" id="ARBA00015080"/>
    </source>
</evidence>
<comment type="pathway">
    <text evidence="3 14 15">Cofactor biosynthesis; coenzyme A biosynthesis; CoA from (R)-pantothenate: step 1/5.</text>
</comment>
<dbReference type="GO" id="GO:0005524">
    <property type="term" value="F:ATP binding"/>
    <property type="evidence" value="ECO:0007669"/>
    <property type="project" value="UniProtKB-UniRule"/>
</dbReference>